<accession>A0ABW1BWX2</accession>
<protein>
    <submittedName>
        <fullName evidence="3">TIGR04222 domain-containing membrane protein</fullName>
    </submittedName>
</protein>
<evidence type="ECO:0000256" key="1">
    <source>
        <dbReference type="SAM" id="MobiDB-lite"/>
    </source>
</evidence>
<gene>
    <name evidence="3" type="ORF">ACFPUY_18475</name>
</gene>
<sequence length="302" mass="30193">MGALHFVLALAGCAVMCGGVWLTVKSIRLDARRAGPGPAPSADLDAYELAFLAGGPSRVAETAAAVLITAEALRLDRRGDLHAVAGAAEPAADVERALFTAVRARPGGMDAGRALRTVARGPEVAGLRRRLVSTGLVHRPSGIGPVRAKLALLLAVPVLAWGMAAVGAVASVLAPDGFTGLSTLAMAATGVVGFTRHAGERRALRDAPTWAGRQVLERYGRETLTASQERLGIAIPVALHGLDGRDEPRFTELARSSRRQKAPVSSGAAACGSHGDSGGGDGGGSGCGGGGCGGGGCGGCGG</sequence>
<organism evidence="3 4">
    <name type="scientific">Nonomuraea harbinensis</name>
    <dbReference type="NCBI Taxonomy" id="1286938"/>
    <lineage>
        <taxon>Bacteria</taxon>
        <taxon>Bacillati</taxon>
        <taxon>Actinomycetota</taxon>
        <taxon>Actinomycetes</taxon>
        <taxon>Streptosporangiales</taxon>
        <taxon>Streptosporangiaceae</taxon>
        <taxon>Nonomuraea</taxon>
    </lineage>
</organism>
<dbReference type="Proteomes" id="UP001596096">
    <property type="component" value="Unassembled WGS sequence"/>
</dbReference>
<keyword evidence="4" id="KW-1185">Reference proteome</keyword>
<dbReference type="RefSeq" id="WP_219544048.1">
    <property type="nucleotide sequence ID" value="NZ_JAHKRN010000006.1"/>
</dbReference>
<keyword evidence="2" id="KW-0812">Transmembrane</keyword>
<proteinExistence type="predicted"/>
<comment type="caution">
    <text evidence="3">The sequence shown here is derived from an EMBL/GenBank/DDBJ whole genome shotgun (WGS) entry which is preliminary data.</text>
</comment>
<feature type="region of interest" description="Disordered" evidence="1">
    <location>
        <begin position="253"/>
        <end position="282"/>
    </location>
</feature>
<keyword evidence="2" id="KW-1133">Transmembrane helix</keyword>
<dbReference type="NCBIfam" id="TIGR04222">
    <property type="entry name" value="near_uncomplex"/>
    <property type="match status" value="1"/>
</dbReference>
<feature type="transmembrane region" description="Helical" evidence="2">
    <location>
        <begin position="178"/>
        <end position="195"/>
    </location>
</feature>
<keyword evidence="2" id="KW-0472">Membrane</keyword>
<evidence type="ECO:0000313" key="3">
    <source>
        <dbReference type="EMBL" id="MFC5817086.1"/>
    </source>
</evidence>
<dbReference type="EMBL" id="JBHSNW010000008">
    <property type="protein sequence ID" value="MFC5817086.1"/>
    <property type="molecule type" value="Genomic_DNA"/>
</dbReference>
<feature type="transmembrane region" description="Helical" evidence="2">
    <location>
        <begin position="6"/>
        <end position="24"/>
    </location>
</feature>
<feature type="transmembrane region" description="Helical" evidence="2">
    <location>
        <begin position="150"/>
        <end position="172"/>
    </location>
</feature>
<evidence type="ECO:0000313" key="4">
    <source>
        <dbReference type="Proteomes" id="UP001596096"/>
    </source>
</evidence>
<reference evidence="4" key="1">
    <citation type="journal article" date="2019" name="Int. J. Syst. Evol. Microbiol.">
        <title>The Global Catalogue of Microorganisms (GCM) 10K type strain sequencing project: providing services to taxonomists for standard genome sequencing and annotation.</title>
        <authorList>
            <consortium name="The Broad Institute Genomics Platform"/>
            <consortium name="The Broad Institute Genome Sequencing Center for Infectious Disease"/>
            <person name="Wu L."/>
            <person name="Ma J."/>
        </authorList>
    </citation>
    <scope>NUCLEOTIDE SEQUENCE [LARGE SCALE GENOMIC DNA]</scope>
    <source>
        <strain evidence="4">CGMCC 4.7106</strain>
    </source>
</reference>
<evidence type="ECO:0000256" key="2">
    <source>
        <dbReference type="SAM" id="Phobius"/>
    </source>
</evidence>
<feature type="compositionally biased region" description="Low complexity" evidence="1">
    <location>
        <begin position="265"/>
        <end position="274"/>
    </location>
</feature>
<dbReference type="InterPro" id="IPR026467">
    <property type="entry name" value="Ser/Gly_Cys_C_dom"/>
</dbReference>
<name>A0ABW1BWX2_9ACTN</name>